<sequence>MAGKSCLLAGECASCSSCLGAGPGWRAVSSWHREDRCRSAGIGCENRIRAWRHAGSVSHAHRTGSASLEQRTYNSRSLKVSDPILPAIRDPELIVNKTKVFTLTDSTLKPVFPASISNSFDLVDCYNVLEDLRLASNGSVLYYVLDQRCYSQLNGSDSEEFASSWLYSVRKAERRSGSGGWEAFQNDSLITYWWAFNDSDGMRPSSPIIFNENSTMEPMMWLNGMDLSDEGTTLVLTTETFEALGNPLEEDTAMVTLLSAVNGTRRSIPLPGMTARGMAFDPTKTNAYLVDTAYPPRLMSADFGALLGNSASITGDMLFKPEATFPREMGLNLSNLLVRPQGFTPDGSCLYIVDQMEDSIFAVDLSTRNITLVADRKAVDLEEGRKETLTEVVVTKDGCNVFVTDIDGYLRWIQLKAQCSEAQTADVVAYYTEGGFWGLAIQEDDNGVWLGP</sequence>
<evidence type="ECO:0008006" key="3">
    <source>
        <dbReference type="Google" id="ProtNLM"/>
    </source>
</evidence>
<dbReference type="Gramene" id="GBG92340">
    <property type="protein sequence ID" value="GBG92340"/>
    <property type="gene ID" value="CBR_g55220"/>
</dbReference>
<dbReference type="Proteomes" id="UP000265515">
    <property type="component" value="Unassembled WGS sequence"/>
</dbReference>
<dbReference type="EMBL" id="BFEA01001038">
    <property type="protein sequence ID" value="GBG92340.1"/>
    <property type="molecule type" value="Genomic_DNA"/>
</dbReference>
<comment type="caution">
    <text evidence="1">The sequence shown here is derived from an EMBL/GenBank/DDBJ whole genome shotgun (WGS) entry which is preliminary data.</text>
</comment>
<gene>
    <name evidence="1" type="ORF">CBR_g55220</name>
</gene>
<accession>A0A388MCQ1</accession>
<dbReference type="InterPro" id="IPR011048">
    <property type="entry name" value="Haem_d1_sf"/>
</dbReference>
<evidence type="ECO:0000313" key="2">
    <source>
        <dbReference type="Proteomes" id="UP000265515"/>
    </source>
</evidence>
<reference evidence="1 2" key="1">
    <citation type="journal article" date="2018" name="Cell">
        <title>The Chara Genome: Secondary Complexity and Implications for Plant Terrestrialization.</title>
        <authorList>
            <person name="Nishiyama T."/>
            <person name="Sakayama H."/>
            <person name="Vries J.D."/>
            <person name="Buschmann H."/>
            <person name="Saint-Marcoux D."/>
            <person name="Ullrich K.K."/>
            <person name="Haas F.B."/>
            <person name="Vanderstraeten L."/>
            <person name="Becker D."/>
            <person name="Lang D."/>
            <person name="Vosolsobe S."/>
            <person name="Rombauts S."/>
            <person name="Wilhelmsson P.K.I."/>
            <person name="Janitza P."/>
            <person name="Kern R."/>
            <person name="Heyl A."/>
            <person name="Rumpler F."/>
            <person name="Villalobos L.I.A.C."/>
            <person name="Clay J.M."/>
            <person name="Skokan R."/>
            <person name="Toyoda A."/>
            <person name="Suzuki Y."/>
            <person name="Kagoshima H."/>
            <person name="Schijlen E."/>
            <person name="Tajeshwar N."/>
            <person name="Catarino B."/>
            <person name="Hetherington A.J."/>
            <person name="Saltykova A."/>
            <person name="Bonnot C."/>
            <person name="Breuninger H."/>
            <person name="Symeonidi A."/>
            <person name="Radhakrishnan G.V."/>
            <person name="Van Nieuwerburgh F."/>
            <person name="Deforce D."/>
            <person name="Chang C."/>
            <person name="Karol K.G."/>
            <person name="Hedrich R."/>
            <person name="Ulvskov P."/>
            <person name="Glockner G."/>
            <person name="Delwiche C.F."/>
            <person name="Petrasek J."/>
            <person name="Van de Peer Y."/>
            <person name="Friml J."/>
            <person name="Beilby M."/>
            <person name="Dolan L."/>
            <person name="Kohara Y."/>
            <person name="Sugano S."/>
            <person name="Fujiyama A."/>
            <person name="Delaux P.-M."/>
            <person name="Quint M."/>
            <person name="TheiBen G."/>
            <person name="Hagemann M."/>
            <person name="Harholt J."/>
            <person name="Dunand C."/>
            <person name="Zachgo S."/>
            <person name="Langdale J."/>
            <person name="Maumus F."/>
            <person name="Straeten D.V.D."/>
            <person name="Gould S.B."/>
            <person name="Rensing S.A."/>
        </authorList>
    </citation>
    <scope>NUCLEOTIDE SEQUENCE [LARGE SCALE GENOMIC DNA]</scope>
    <source>
        <strain evidence="1 2">S276</strain>
    </source>
</reference>
<dbReference type="AlphaFoldDB" id="A0A388MCQ1"/>
<protein>
    <recommendedName>
        <fullName evidence="3">SMP-30/Gluconolactonase/LRE-like region domain-containing protein</fullName>
    </recommendedName>
</protein>
<keyword evidence="2" id="KW-1185">Reference proteome</keyword>
<dbReference type="SUPFAM" id="SSF51004">
    <property type="entry name" value="C-terminal (heme d1) domain of cytochrome cd1-nitrite reductase"/>
    <property type="match status" value="1"/>
</dbReference>
<organism evidence="1 2">
    <name type="scientific">Chara braunii</name>
    <name type="common">Braun's stonewort</name>
    <dbReference type="NCBI Taxonomy" id="69332"/>
    <lineage>
        <taxon>Eukaryota</taxon>
        <taxon>Viridiplantae</taxon>
        <taxon>Streptophyta</taxon>
        <taxon>Charophyceae</taxon>
        <taxon>Charales</taxon>
        <taxon>Characeae</taxon>
        <taxon>Chara</taxon>
    </lineage>
</organism>
<evidence type="ECO:0000313" key="1">
    <source>
        <dbReference type="EMBL" id="GBG92340.1"/>
    </source>
</evidence>
<proteinExistence type="predicted"/>
<name>A0A388MCQ1_CHABU</name>